<dbReference type="SUPFAM" id="SSF52743">
    <property type="entry name" value="Subtilisin-like"/>
    <property type="match status" value="1"/>
</dbReference>
<dbReference type="GO" id="GO:0004252">
    <property type="term" value="F:serine-type endopeptidase activity"/>
    <property type="evidence" value="ECO:0007669"/>
    <property type="project" value="InterPro"/>
</dbReference>
<comment type="similarity">
    <text evidence="2">Belongs to the peptidase S8 family.</text>
</comment>
<comment type="subcellular location">
    <subcellularLocation>
        <location evidence="1">Secreted</location>
    </subcellularLocation>
</comment>
<dbReference type="PRINTS" id="PR00723">
    <property type="entry name" value="SUBTILISIN"/>
</dbReference>
<dbReference type="GO" id="GO:0005576">
    <property type="term" value="C:extracellular region"/>
    <property type="evidence" value="ECO:0007669"/>
    <property type="project" value="UniProtKB-SubCell"/>
</dbReference>
<dbReference type="InterPro" id="IPR054399">
    <property type="entry name" value="Fervidolysin-like_N_prodom"/>
</dbReference>
<dbReference type="Pfam" id="PF00082">
    <property type="entry name" value="Peptidase_S8"/>
    <property type="match status" value="1"/>
</dbReference>
<evidence type="ECO:0000256" key="4">
    <source>
        <dbReference type="ARBA" id="ARBA00022670"/>
    </source>
</evidence>
<reference evidence="9" key="1">
    <citation type="journal article" date="2015" name="Nature">
        <title>Complex archaea that bridge the gap between prokaryotes and eukaryotes.</title>
        <authorList>
            <person name="Spang A."/>
            <person name="Saw J.H."/>
            <person name="Jorgensen S.L."/>
            <person name="Zaremba-Niedzwiedzka K."/>
            <person name="Martijn J."/>
            <person name="Lind A.E."/>
            <person name="van Eijk R."/>
            <person name="Schleper C."/>
            <person name="Guy L."/>
            <person name="Ettema T.J."/>
        </authorList>
    </citation>
    <scope>NUCLEOTIDE SEQUENCE</scope>
</reference>
<dbReference type="PROSITE" id="PS00136">
    <property type="entry name" value="SUBTILASE_ASP"/>
    <property type="match status" value="1"/>
</dbReference>
<dbReference type="Gene3D" id="3.40.50.200">
    <property type="entry name" value="Peptidase S8/S53 domain"/>
    <property type="match status" value="1"/>
</dbReference>
<dbReference type="EMBL" id="LAZR01015019">
    <property type="protein sequence ID" value="KKM14976.1"/>
    <property type="molecule type" value="Genomic_DNA"/>
</dbReference>
<proteinExistence type="inferred from homology"/>
<keyword evidence="4" id="KW-0645">Protease</keyword>
<gene>
    <name evidence="9" type="ORF">LCGC14_1700720</name>
</gene>
<dbReference type="PANTHER" id="PTHR43806:SF11">
    <property type="entry name" value="CEREVISIN-RELATED"/>
    <property type="match status" value="1"/>
</dbReference>
<dbReference type="InterPro" id="IPR022398">
    <property type="entry name" value="Peptidase_S8_His-AS"/>
</dbReference>
<organism evidence="9">
    <name type="scientific">marine sediment metagenome</name>
    <dbReference type="NCBI Taxonomy" id="412755"/>
    <lineage>
        <taxon>unclassified sequences</taxon>
        <taxon>metagenomes</taxon>
        <taxon>ecological metagenomes</taxon>
    </lineage>
</organism>
<dbReference type="InterPro" id="IPR050131">
    <property type="entry name" value="Peptidase_S8_subtilisin-like"/>
</dbReference>
<evidence type="ECO:0000256" key="2">
    <source>
        <dbReference type="ARBA" id="ARBA00011073"/>
    </source>
</evidence>
<dbReference type="InterPro" id="IPR034084">
    <property type="entry name" value="Thermitase-like_dom"/>
</dbReference>
<feature type="domain" description="Fervidolysin-like N-terminal prodomain" evidence="8">
    <location>
        <begin position="40"/>
        <end position="112"/>
    </location>
</feature>
<keyword evidence="3" id="KW-0964">Secreted</keyword>
<name>A0A0F9HHT5_9ZZZZ</name>
<dbReference type="InterPro" id="IPR036852">
    <property type="entry name" value="Peptidase_S8/S53_dom_sf"/>
</dbReference>
<evidence type="ECO:0000256" key="6">
    <source>
        <dbReference type="ARBA" id="ARBA00022825"/>
    </source>
</evidence>
<dbReference type="Pfam" id="PF22148">
    <property type="entry name" value="Fervidolysin_NPro-like"/>
    <property type="match status" value="1"/>
</dbReference>
<dbReference type="InterPro" id="IPR000209">
    <property type="entry name" value="Peptidase_S8/S53_dom"/>
</dbReference>
<keyword evidence="5" id="KW-0378">Hydrolase</keyword>
<evidence type="ECO:0000256" key="1">
    <source>
        <dbReference type="ARBA" id="ARBA00004613"/>
    </source>
</evidence>
<comment type="caution">
    <text evidence="9">The sequence shown here is derived from an EMBL/GenBank/DDBJ whole genome shotgun (WGS) entry which is preliminary data.</text>
</comment>
<dbReference type="GO" id="GO:0006508">
    <property type="term" value="P:proteolysis"/>
    <property type="evidence" value="ECO:0007669"/>
    <property type="project" value="UniProtKB-KW"/>
</dbReference>
<evidence type="ECO:0000259" key="8">
    <source>
        <dbReference type="Pfam" id="PF22148"/>
    </source>
</evidence>
<sequence length="421" mass="44714">MNKGAKLLTVSIIISTLITSLIVFPFPASAQNDLGIAKFNQSISDEFVPGQVIVGLKQLDTSFEANAKTIGGKVIDENNVLRSLLIQVPNNAEDAFIKAIVKNPNVKFAEKNYITKALSSDPFWNDQWNMRIIDADDAWGISPINQNIVVAVIDTGVQWNHPDLAANIWNNDDACGDGIDNDSNGYTDDCRGWDFIGNENDPMDESGHGTHVAGTIGAITDNGVGVAGLAQQMIMPIRVLGPNGGPDWVVADGITYAADNGADVINLSLGCYCPSLTLTESAINYAYSNNVLVVAAAGNDNTNFPHFPSGFQNAMAVAATDKNDKKASYSNFGSAIEIAAPGGDNRGGHFSKTYVLSTYLPNNYAYAIGTSMATPHVSGLAAKFWQGNAQNTRNYLFGLASDIWSAGDDTATGLGLPQVPP</sequence>
<dbReference type="InterPro" id="IPR015500">
    <property type="entry name" value="Peptidase_S8_subtilisin-rel"/>
</dbReference>
<evidence type="ECO:0000259" key="7">
    <source>
        <dbReference type="Pfam" id="PF00082"/>
    </source>
</evidence>
<dbReference type="CDD" id="cd07484">
    <property type="entry name" value="Peptidases_S8_Thermitase_like"/>
    <property type="match status" value="1"/>
</dbReference>
<dbReference type="AlphaFoldDB" id="A0A0F9HHT5"/>
<dbReference type="PROSITE" id="PS00137">
    <property type="entry name" value="SUBTILASE_HIS"/>
    <property type="match status" value="1"/>
</dbReference>
<keyword evidence="6" id="KW-0720">Serine protease</keyword>
<evidence type="ECO:0000256" key="3">
    <source>
        <dbReference type="ARBA" id="ARBA00022525"/>
    </source>
</evidence>
<protein>
    <submittedName>
        <fullName evidence="9">Uncharacterized protein</fullName>
    </submittedName>
</protein>
<accession>A0A0F9HHT5</accession>
<dbReference type="PROSITE" id="PS51892">
    <property type="entry name" value="SUBTILASE"/>
    <property type="match status" value="1"/>
</dbReference>
<evidence type="ECO:0000313" key="9">
    <source>
        <dbReference type="EMBL" id="KKM14976.1"/>
    </source>
</evidence>
<dbReference type="PROSITE" id="PS00138">
    <property type="entry name" value="SUBTILASE_SER"/>
    <property type="match status" value="1"/>
</dbReference>
<dbReference type="InterPro" id="IPR023828">
    <property type="entry name" value="Peptidase_S8_Ser-AS"/>
</dbReference>
<feature type="domain" description="Peptidase S8/S53" evidence="7">
    <location>
        <begin position="146"/>
        <end position="392"/>
    </location>
</feature>
<dbReference type="InterPro" id="IPR023827">
    <property type="entry name" value="Peptidase_S8_Asp-AS"/>
</dbReference>
<evidence type="ECO:0000256" key="5">
    <source>
        <dbReference type="ARBA" id="ARBA00022801"/>
    </source>
</evidence>
<dbReference type="PANTHER" id="PTHR43806">
    <property type="entry name" value="PEPTIDASE S8"/>
    <property type="match status" value="1"/>
</dbReference>